<reference evidence="1" key="1">
    <citation type="submission" date="2017-08" db="EMBL/GenBank/DDBJ databases">
        <authorList>
            <person name="Polle J.E."/>
            <person name="Barry K."/>
            <person name="Cushman J."/>
            <person name="Schmutz J."/>
            <person name="Tran D."/>
            <person name="Hathwaick L.T."/>
            <person name="Yim W.C."/>
            <person name="Jenkins J."/>
            <person name="Mckie-Krisberg Z.M."/>
            <person name="Prochnik S."/>
            <person name="Lindquist E."/>
            <person name="Dockter R.B."/>
            <person name="Adam C."/>
            <person name="Molina H."/>
            <person name="Bunkerborg J."/>
            <person name="Jin E."/>
            <person name="Buchheim M."/>
            <person name="Magnuson J."/>
        </authorList>
    </citation>
    <scope>NUCLEOTIDE SEQUENCE</scope>
    <source>
        <strain evidence="1">CCAP 19/18</strain>
    </source>
</reference>
<keyword evidence="2" id="KW-1185">Reference proteome</keyword>
<name>A0ABQ7FYZ1_DUNSA</name>
<accession>A0ABQ7FYZ1</accession>
<dbReference type="Proteomes" id="UP000815325">
    <property type="component" value="Unassembled WGS sequence"/>
</dbReference>
<gene>
    <name evidence="1" type="ORF">DUNSADRAFT_410</name>
</gene>
<dbReference type="EMBL" id="MU070468">
    <property type="protein sequence ID" value="KAF5827578.1"/>
    <property type="molecule type" value="Genomic_DNA"/>
</dbReference>
<protein>
    <recommendedName>
        <fullName evidence="3">Secreted protein</fullName>
    </recommendedName>
</protein>
<organism evidence="1 2">
    <name type="scientific">Dunaliella salina</name>
    <name type="common">Green alga</name>
    <name type="synonym">Protococcus salinus</name>
    <dbReference type="NCBI Taxonomy" id="3046"/>
    <lineage>
        <taxon>Eukaryota</taxon>
        <taxon>Viridiplantae</taxon>
        <taxon>Chlorophyta</taxon>
        <taxon>core chlorophytes</taxon>
        <taxon>Chlorophyceae</taxon>
        <taxon>CS clade</taxon>
        <taxon>Chlamydomonadales</taxon>
        <taxon>Dunaliellaceae</taxon>
        <taxon>Dunaliella</taxon>
    </lineage>
</organism>
<proteinExistence type="predicted"/>
<evidence type="ECO:0008006" key="3">
    <source>
        <dbReference type="Google" id="ProtNLM"/>
    </source>
</evidence>
<comment type="caution">
    <text evidence="1">The sequence shown here is derived from an EMBL/GenBank/DDBJ whole genome shotgun (WGS) entry which is preliminary data.</text>
</comment>
<sequence length="70" mass="7778">MAIHLTSSVPQSVLARGLSIFCAILAEIVTRFGKLVHMVCVWQRSSNQVKEFSGVFCGRMNCNDKQTSVF</sequence>
<evidence type="ECO:0000313" key="1">
    <source>
        <dbReference type="EMBL" id="KAF5827578.1"/>
    </source>
</evidence>
<evidence type="ECO:0000313" key="2">
    <source>
        <dbReference type="Proteomes" id="UP000815325"/>
    </source>
</evidence>